<feature type="signal peptide" evidence="13">
    <location>
        <begin position="1"/>
        <end position="29"/>
    </location>
</feature>
<evidence type="ECO:0000256" key="9">
    <source>
        <dbReference type="ARBA" id="ARBA00023136"/>
    </source>
</evidence>
<evidence type="ECO:0000256" key="13">
    <source>
        <dbReference type="SAM" id="SignalP"/>
    </source>
</evidence>
<keyword evidence="10 11" id="KW-0998">Cell outer membrane</keyword>
<dbReference type="PROSITE" id="PS52016">
    <property type="entry name" value="TONB_DEPENDENT_REC_3"/>
    <property type="match status" value="1"/>
</dbReference>
<evidence type="ECO:0000256" key="10">
    <source>
        <dbReference type="ARBA" id="ARBA00023237"/>
    </source>
</evidence>
<dbReference type="GO" id="GO:0006826">
    <property type="term" value="P:iron ion transport"/>
    <property type="evidence" value="ECO:0007669"/>
    <property type="project" value="UniProtKB-KW"/>
</dbReference>
<keyword evidence="5 11" id="KW-0812">Transmembrane</keyword>
<sequence>MKKNKFTPFTLSPLALAMGSALFSNLALAQESNVPEGRTMERIEVTSSRRVSTIEETPYNLSVVNGSELSERNIVDAVEMIRSVAGVTAVDRGYRNSGVLNNIIIRGMNVDSSGNGDFALNAAPTVSSYVNDTPLFANFILKDIDAVEVLRGPQGTLYGSGALAGTVRYRMNRPELEYFSGNVKGAISQSEGSEGLNQNYDALINIPISDTVAFRANVGVIRNDGIIDYTNVYQLNSEGAPVAVDGDIAEGDPSFKSIEDADTVDIDYGRASILFAPSDTFSALLSYQYQSDEIGGRRQVTTGANWVSGEEQDYNDYENGAIQREPSERKVDLMSLEMEWNLGFATLSSSTSDYEHTGSSISDNTGFYAQNNWFAWFYGGAPRPMASAIRSYEDKGFTQELRLVSSPGKTFDWIAGAFYLDQDTKATQDSIMPGFSEWAIASGFDQTLASWGGTLTDQDFLYRDNGSVEDLSVFGEVTWHVNTRLDLTVGARRFDNEISNDTEIELPIYPGASEVSATTEESDTLFKVNLSYDVNEAMMIYGTVSEGYRRGGTSAIPLTGGFAENPAYLNYDSDSVTNYELGVKGNTGEVFYALTLYRMDWDDPQLNVTTPNWGFYAAVNGQSARTQGVEFETRGYLTDTVQYGIQYAYTDAELTDDLYIPAGTQDSPSEVLRAEKGERLPSTAEHTFSANLEHYYELEGEYYLLSRASAYYQSDSRNALGDDPVFDIMLPSFWIANLSTTLHAENWSASLYVKNLFNEEGITGVLSEGYMGTDPQENFYGNGSKSYITQPRTIGVALQYQF</sequence>
<dbReference type="PANTHER" id="PTHR32552">
    <property type="entry name" value="FERRICHROME IRON RECEPTOR-RELATED"/>
    <property type="match status" value="1"/>
</dbReference>
<comment type="subcellular location">
    <subcellularLocation>
        <location evidence="1 11">Cell outer membrane</location>
        <topology evidence="1 11">Multi-pass membrane protein</topology>
    </subcellularLocation>
</comment>
<gene>
    <name evidence="16" type="ORF">GTH32_09185</name>
</gene>
<evidence type="ECO:0000256" key="7">
    <source>
        <dbReference type="ARBA" id="ARBA00023065"/>
    </source>
</evidence>
<keyword evidence="3 11" id="KW-1134">Transmembrane beta strand</keyword>
<dbReference type="RefSeq" id="WP_163084977.1">
    <property type="nucleotide sequence ID" value="NZ_JAAAWN010000010.1"/>
</dbReference>
<feature type="domain" description="TonB-dependent receptor-like beta-barrel" evidence="14">
    <location>
        <begin position="286"/>
        <end position="756"/>
    </location>
</feature>
<dbReference type="PANTHER" id="PTHR32552:SF81">
    <property type="entry name" value="TONB-DEPENDENT OUTER MEMBRANE RECEPTOR"/>
    <property type="match status" value="1"/>
</dbReference>
<evidence type="ECO:0000256" key="2">
    <source>
        <dbReference type="ARBA" id="ARBA00022448"/>
    </source>
</evidence>
<evidence type="ECO:0000256" key="12">
    <source>
        <dbReference type="RuleBase" id="RU003357"/>
    </source>
</evidence>
<keyword evidence="17" id="KW-1185">Reference proteome</keyword>
<accession>A0A7X5RL49</accession>
<evidence type="ECO:0000256" key="5">
    <source>
        <dbReference type="ARBA" id="ARBA00022692"/>
    </source>
</evidence>
<dbReference type="Pfam" id="PF00593">
    <property type="entry name" value="TonB_dep_Rec_b-barrel"/>
    <property type="match status" value="1"/>
</dbReference>
<evidence type="ECO:0000256" key="6">
    <source>
        <dbReference type="ARBA" id="ARBA00023004"/>
    </source>
</evidence>
<keyword evidence="6" id="KW-0408">Iron</keyword>
<evidence type="ECO:0000256" key="4">
    <source>
        <dbReference type="ARBA" id="ARBA00022496"/>
    </source>
</evidence>
<evidence type="ECO:0000259" key="15">
    <source>
        <dbReference type="Pfam" id="PF07715"/>
    </source>
</evidence>
<evidence type="ECO:0000313" key="16">
    <source>
        <dbReference type="EMBL" id="NDV91351.1"/>
    </source>
</evidence>
<evidence type="ECO:0000256" key="3">
    <source>
        <dbReference type="ARBA" id="ARBA00022452"/>
    </source>
</evidence>
<dbReference type="InterPro" id="IPR000531">
    <property type="entry name" value="Beta-barrel_TonB"/>
</dbReference>
<keyword evidence="2 11" id="KW-0813">Transport</keyword>
<comment type="similarity">
    <text evidence="11 12">Belongs to the TonB-dependent receptor family.</text>
</comment>
<reference evidence="16 17" key="1">
    <citation type="submission" date="2020-01" db="EMBL/GenBank/DDBJ databases">
        <authorList>
            <person name="Chen J."/>
            <person name="Zhu S."/>
            <person name="Yang J."/>
        </authorList>
    </citation>
    <scope>NUCLEOTIDE SEQUENCE [LARGE SCALE GENOMIC DNA]</scope>
    <source>
        <strain evidence="16 17">345S023</strain>
    </source>
</reference>
<feature type="domain" description="TonB-dependent receptor plug" evidence="15">
    <location>
        <begin position="54"/>
        <end position="166"/>
    </location>
</feature>
<evidence type="ECO:0000259" key="14">
    <source>
        <dbReference type="Pfam" id="PF00593"/>
    </source>
</evidence>
<keyword evidence="7" id="KW-0406">Ion transport</keyword>
<dbReference type="SUPFAM" id="SSF56935">
    <property type="entry name" value="Porins"/>
    <property type="match status" value="1"/>
</dbReference>
<organism evidence="16 17">
    <name type="scientific">Alteromonas profundi</name>
    <dbReference type="NCBI Taxonomy" id="2696062"/>
    <lineage>
        <taxon>Bacteria</taxon>
        <taxon>Pseudomonadati</taxon>
        <taxon>Pseudomonadota</taxon>
        <taxon>Gammaproteobacteria</taxon>
        <taxon>Alteromonadales</taxon>
        <taxon>Alteromonadaceae</taxon>
        <taxon>Alteromonas/Salinimonas group</taxon>
        <taxon>Alteromonas</taxon>
    </lineage>
</organism>
<keyword evidence="13" id="KW-0732">Signal</keyword>
<dbReference type="InterPro" id="IPR036942">
    <property type="entry name" value="Beta-barrel_TonB_sf"/>
</dbReference>
<dbReference type="EMBL" id="JAAAWN010000010">
    <property type="protein sequence ID" value="NDV91351.1"/>
    <property type="molecule type" value="Genomic_DNA"/>
</dbReference>
<evidence type="ECO:0000256" key="11">
    <source>
        <dbReference type="PROSITE-ProRule" id="PRU01360"/>
    </source>
</evidence>
<keyword evidence="16" id="KW-0675">Receptor</keyword>
<comment type="caution">
    <text evidence="16">The sequence shown here is derived from an EMBL/GenBank/DDBJ whole genome shotgun (WGS) entry which is preliminary data.</text>
</comment>
<evidence type="ECO:0000256" key="8">
    <source>
        <dbReference type="ARBA" id="ARBA00023077"/>
    </source>
</evidence>
<dbReference type="Proteomes" id="UP000470213">
    <property type="component" value="Unassembled WGS sequence"/>
</dbReference>
<protein>
    <submittedName>
        <fullName evidence="16">TonB-dependent receptor</fullName>
    </submittedName>
</protein>
<dbReference type="GO" id="GO:0009279">
    <property type="term" value="C:cell outer membrane"/>
    <property type="evidence" value="ECO:0007669"/>
    <property type="project" value="UniProtKB-SubCell"/>
</dbReference>
<dbReference type="InterPro" id="IPR012910">
    <property type="entry name" value="Plug_dom"/>
</dbReference>
<keyword evidence="4" id="KW-0410">Iron transport</keyword>
<dbReference type="Pfam" id="PF07715">
    <property type="entry name" value="Plug"/>
    <property type="match status" value="1"/>
</dbReference>
<keyword evidence="8 12" id="KW-0798">TonB box</keyword>
<name>A0A7X5RL49_9ALTE</name>
<proteinExistence type="inferred from homology"/>
<keyword evidence="9 11" id="KW-0472">Membrane</keyword>
<dbReference type="AlphaFoldDB" id="A0A7X5RL49"/>
<dbReference type="Gene3D" id="2.40.170.20">
    <property type="entry name" value="TonB-dependent receptor, beta-barrel domain"/>
    <property type="match status" value="1"/>
</dbReference>
<dbReference type="InterPro" id="IPR039426">
    <property type="entry name" value="TonB-dep_rcpt-like"/>
</dbReference>
<evidence type="ECO:0000256" key="1">
    <source>
        <dbReference type="ARBA" id="ARBA00004571"/>
    </source>
</evidence>
<feature type="chain" id="PRO_5031207230" evidence="13">
    <location>
        <begin position="30"/>
        <end position="802"/>
    </location>
</feature>
<evidence type="ECO:0000313" key="17">
    <source>
        <dbReference type="Proteomes" id="UP000470213"/>
    </source>
</evidence>